<protein>
    <submittedName>
        <fullName evidence="1">Uncharacterized protein</fullName>
    </submittedName>
</protein>
<name>A0A1N7RV73_9BURK</name>
<accession>A0A1N7RV73</accession>
<sequence>MPAFRDNPLTRTLRSFRLCSLLNWLCCFSAMPSHELALQILVFVLTCWSGDVHAFPRCVKNAFHVRSAQLQAGIDYGLGGWTDETELDEEFSKNENIIGF</sequence>
<keyword evidence="2" id="KW-1185">Reference proteome</keyword>
<evidence type="ECO:0000313" key="2">
    <source>
        <dbReference type="Proteomes" id="UP000195569"/>
    </source>
</evidence>
<comment type="caution">
    <text evidence="1">The sequence shown here is derived from an EMBL/GenBank/DDBJ whole genome shotgun (WGS) entry which is preliminary data.</text>
</comment>
<gene>
    <name evidence="1" type="ORF">BN2476_200093</name>
</gene>
<dbReference type="AlphaFoldDB" id="A0A1N7RV73"/>
<organism evidence="1 2">
    <name type="scientific">Paraburkholderia piptadeniae</name>
    <dbReference type="NCBI Taxonomy" id="1701573"/>
    <lineage>
        <taxon>Bacteria</taxon>
        <taxon>Pseudomonadati</taxon>
        <taxon>Pseudomonadota</taxon>
        <taxon>Betaproteobacteria</taxon>
        <taxon>Burkholderiales</taxon>
        <taxon>Burkholderiaceae</taxon>
        <taxon>Paraburkholderia</taxon>
    </lineage>
</organism>
<proteinExistence type="predicted"/>
<evidence type="ECO:0000313" key="1">
    <source>
        <dbReference type="EMBL" id="SIT39005.1"/>
    </source>
</evidence>
<dbReference type="EMBL" id="CYGY02000020">
    <property type="protein sequence ID" value="SIT39005.1"/>
    <property type="molecule type" value="Genomic_DNA"/>
</dbReference>
<reference evidence="1" key="1">
    <citation type="submission" date="2016-12" db="EMBL/GenBank/DDBJ databases">
        <authorList>
            <person name="Moulin L."/>
        </authorList>
    </citation>
    <scope>NUCLEOTIDE SEQUENCE [LARGE SCALE GENOMIC DNA]</scope>
    <source>
        <strain evidence="1">STM 7183</strain>
    </source>
</reference>
<dbReference type="Proteomes" id="UP000195569">
    <property type="component" value="Unassembled WGS sequence"/>
</dbReference>